<accession>A0A4Z2IYY4</accession>
<dbReference type="EMBL" id="SRLO01000036">
    <property type="protein sequence ID" value="TNN82967.1"/>
    <property type="molecule type" value="Genomic_DNA"/>
</dbReference>
<keyword evidence="3" id="KW-1185">Reference proteome</keyword>
<evidence type="ECO:0000256" key="1">
    <source>
        <dbReference type="SAM" id="MobiDB-lite"/>
    </source>
</evidence>
<dbReference type="AlphaFoldDB" id="A0A4Z2IYY4"/>
<name>A0A4Z2IYY4_9TELE</name>
<sequence>MEDEAGSQKKSSEMTCRGAFGHKALLLPACNAAADETRHQTESRTGSQRGPAKQTHFSSPALYKRDLWPEEPHSLWLD</sequence>
<proteinExistence type="predicted"/>
<evidence type="ECO:0000313" key="2">
    <source>
        <dbReference type="EMBL" id="TNN82967.1"/>
    </source>
</evidence>
<feature type="region of interest" description="Disordered" evidence="1">
    <location>
        <begin position="34"/>
        <end position="64"/>
    </location>
</feature>
<comment type="caution">
    <text evidence="2">The sequence shown here is derived from an EMBL/GenBank/DDBJ whole genome shotgun (WGS) entry which is preliminary data.</text>
</comment>
<reference evidence="2 3" key="1">
    <citation type="submission" date="2019-03" db="EMBL/GenBank/DDBJ databases">
        <title>First draft genome of Liparis tanakae, snailfish: a comprehensive survey of snailfish specific genes.</title>
        <authorList>
            <person name="Kim W."/>
            <person name="Song I."/>
            <person name="Jeong J.-H."/>
            <person name="Kim D."/>
            <person name="Kim S."/>
            <person name="Ryu S."/>
            <person name="Song J.Y."/>
            <person name="Lee S.K."/>
        </authorList>
    </citation>
    <scope>NUCLEOTIDE SEQUENCE [LARGE SCALE GENOMIC DNA]</scope>
    <source>
        <tissue evidence="2">Muscle</tissue>
    </source>
</reference>
<organism evidence="2 3">
    <name type="scientific">Liparis tanakae</name>
    <name type="common">Tanaka's snailfish</name>
    <dbReference type="NCBI Taxonomy" id="230148"/>
    <lineage>
        <taxon>Eukaryota</taxon>
        <taxon>Metazoa</taxon>
        <taxon>Chordata</taxon>
        <taxon>Craniata</taxon>
        <taxon>Vertebrata</taxon>
        <taxon>Euteleostomi</taxon>
        <taxon>Actinopterygii</taxon>
        <taxon>Neopterygii</taxon>
        <taxon>Teleostei</taxon>
        <taxon>Neoteleostei</taxon>
        <taxon>Acanthomorphata</taxon>
        <taxon>Eupercaria</taxon>
        <taxon>Perciformes</taxon>
        <taxon>Cottioidei</taxon>
        <taxon>Cottales</taxon>
        <taxon>Liparidae</taxon>
        <taxon>Liparis</taxon>
    </lineage>
</organism>
<dbReference type="Proteomes" id="UP000314294">
    <property type="component" value="Unassembled WGS sequence"/>
</dbReference>
<protein>
    <submittedName>
        <fullName evidence="2">Uncharacterized protein</fullName>
    </submittedName>
</protein>
<gene>
    <name evidence="2" type="ORF">EYF80_006924</name>
</gene>
<evidence type="ECO:0000313" key="3">
    <source>
        <dbReference type="Proteomes" id="UP000314294"/>
    </source>
</evidence>